<reference evidence="2" key="1">
    <citation type="submission" date="2016-12" db="EMBL/GenBank/DDBJ databases">
        <title>Mouse lemur reference genome and diversity panel.</title>
        <authorList>
            <person name="Harris R."/>
            <person name="Larsen P."/>
            <person name="Liu Y."/>
            <person name="Hughes D.S."/>
            <person name="Murali S."/>
            <person name="Raveendran M."/>
            <person name="Korchina V."/>
            <person name="Wang M."/>
            <person name="Jhangiani S."/>
            <person name="Bandaranaike D."/>
            <person name="Bellair M."/>
            <person name="Blankenburg K."/>
            <person name="Chao H."/>
            <person name="Dahdouli M."/>
            <person name="Dinh H."/>
            <person name="Doddapaneni H."/>
            <person name="English A."/>
            <person name="Firestine M."/>
            <person name="Gnanaolivu R."/>
            <person name="Gross S."/>
            <person name="Hernandez B."/>
            <person name="Javaid M."/>
            <person name="Jayaseelan J."/>
            <person name="Jones J."/>
            <person name="Khan Z."/>
            <person name="Kovar C."/>
            <person name="Kurapati P."/>
            <person name="Le B."/>
            <person name="Lee S."/>
            <person name="Li M."/>
            <person name="Mathew T."/>
            <person name="Narasimhan A."/>
            <person name="Ngo D."/>
            <person name="Nguyen L."/>
            <person name="Okwuonu G."/>
            <person name="Ongeri F."/>
            <person name="Osuji N."/>
            <person name="Pu L.-L."/>
            <person name="Puazo M."/>
            <person name="Quiroz J."/>
            <person name="Raj R."/>
            <person name="Rajbhandari K."/>
            <person name="Reid J.G."/>
            <person name="Santibanez J."/>
            <person name="Sexton D."/>
            <person name="Skinner E."/>
            <person name="Vee V."/>
            <person name="Weissenberger G."/>
            <person name="Wu Y."/>
            <person name="Xin Y."/>
            <person name="Han Y."/>
            <person name="Campbell C."/>
            <person name="Brown A."/>
            <person name="Sullivan B."/>
            <person name="Shelton J."/>
            <person name="Brown S."/>
            <person name="Dudchenko O."/>
            <person name="Machol I."/>
            <person name="Durand N."/>
            <person name="Shamim M."/>
            <person name="Lieberman A."/>
            <person name="Muzny D.M."/>
            <person name="Richards S."/>
            <person name="Yoder A."/>
            <person name="Worley K.C."/>
            <person name="Rogers J."/>
            <person name="Gibbs R.A."/>
        </authorList>
    </citation>
    <scope>NUCLEOTIDE SEQUENCE [LARGE SCALE GENOMIC DNA]</scope>
</reference>
<name>A0A8C5XWT9_MICMU</name>
<dbReference type="Ensembl" id="ENSMICT00000063657.1">
    <property type="protein sequence ID" value="ENSMICP00000042121.1"/>
    <property type="gene ID" value="ENSMICG00000046270.1"/>
</dbReference>
<reference evidence="2" key="2">
    <citation type="submission" date="2025-08" db="UniProtKB">
        <authorList>
            <consortium name="Ensembl"/>
        </authorList>
    </citation>
    <scope>IDENTIFICATION</scope>
</reference>
<protein>
    <submittedName>
        <fullName evidence="2">Uncharacterized protein</fullName>
    </submittedName>
</protein>
<sequence>MLGVSRGRARSGGVAGSPARARGSNLWSHRDCFLTSQDGFWALLLPQTLTATWTPGSSPLPPPPRLPYLRSEVWGPVAVGREEAAGSSPPAG</sequence>
<dbReference type="AlphaFoldDB" id="A0A8C5XWT9"/>
<keyword evidence="3" id="KW-1185">Reference proteome</keyword>
<dbReference type="EMBL" id="ABDC03015630">
    <property type="status" value="NOT_ANNOTATED_CDS"/>
    <property type="molecule type" value="Genomic_DNA"/>
</dbReference>
<feature type="region of interest" description="Disordered" evidence="1">
    <location>
        <begin position="1"/>
        <end position="24"/>
    </location>
</feature>
<proteinExistence type="predicted"/>
<reference evidence="2" key="3">
    <citation type="submission" date="2025-09" db="UniProtKB">
        <authorList>
            <consortium name="Ensembl"/>
        </authorList>
    </citation>
    <scope>IDENTIFICATION</scope>
</reference>
<evidence type="ECO:0000313" key="3">
    <source>
        <dbReference type="Proteomes" id="UP000694394"/>
    </source>
</evidence>
<accession>A0A8C5XWT9</accession>
<organism evidence="2 3">
    <name type="scientific">Microcebus murinus</name>
    <name type="common">Gray mouse lemur</name>
    <name type="synonym">Lemur murinus</name>
    <dbReference type="NCBI Taxonomy" id="30608"/>
    <lineage>
        <taxon>Eukaryota</taxon>
        <taxon>Metazoa</taxon>
        <taxon>Chordata</taxon>
        <taxon>Craniata</taxon>
        <taxon>Vertebrata</taxon>
        <taxon>Euteleostomi</taxon>
        <taxon>Mammalia</taxon>
        <taxon>Eutheria</taxon>
        <taxon>Euarchontoglires</taxon>
        <taxon>Primates</taxon>
        <taxon>Strepsirrhini</taxon>
        <taxon>Lemuriformes</taxon>
        <taxon>Cheirogaleidae</taxon>
        <taxon>Microcebus</taxon>
    </lineage>
</organism>
<evidence type="ECO:0000313" key="2">
    <source>
        <dbReference type="Ensembl" id="ENSMICP00000042121.1"/>
    </source>
</evidence>
<dbReference type="Proteomes" id="UP000694394">
    <property type="component" value="Chromosome 11"/>
</dbReference>
<dbReference type="GeneTree" id="ENSGT00910000147494"/>
<evidence type="ECO:0000256" key="1">
    <source>
        <dbReference type="SAM" id="MobiDB-lite"/>
    </source>
</evidence>